<evidence type="ECO:0000313" key="2">
    <source>
        <dbReference type="EMBL" id="TEY29602.1"/>
    </source>
</evidence>
<name>A0A4Y8CEU7_9HELO</name>
<proteinExistence type="predicted"/>
<protein>
    <submittedName>
        <fullName evidence="2">Uncharacterized protein</fullName>
    </submittedName>
</protein>
<evidence type="ECO:0000256" key="1">
    <source>
        <dbReference type="SAM" id="MobiDB-lite"/>
    </source>
</evidence>
<sequence>MNILKVTDKTVITTPDNIKSGNIKTAPADDQIKIPPSNLLTSPLGSPSQMKASRPKNVRRALPPSPTLGKRSFRTRNNHADSQRATPSLHNFHDSLYLRLLEKTRRHHKNPRVILSVYETQDDGAPRITAPTITYQAGSKKHE</sequence>
<comment type="caution">
    <text evidence="2">The sequence shown here is derived from an EMBL/GenBank/DDBJ whole genome shotgun (WGS) entry which is preliminary data.</text>
</comment>
<feature type="compositionally biased region" description="Polar residues" evidence="1">
    <location>
        <begin position="38"/>
        <end position="51"/>
    </location>
</feature>
<organism evidence="2 3">
    <name type="scientific">Botryotinia calthae</name>
    <dbReference type="NCBI Taxonomy" id="38488"/>
    <lineage>
        <taxon>Eukaryota</taxon>
        <taxon>Fungi</taxon>
        <taxon>Dikarya</taxon>
        <taxon>Ascomycota</taxon>
        <taxon>Pezizomycotina</taxon>
        <taxon>Leotiomycetes</taxon>
        <taxon>Helotiales</taxon>
        <taxon>Sclerotiniaceae</taxon>
        <taxon>Botryotinia</taxon>
    </lineage>
</organism>
<keyword evidence="3" id="KW-1185">Reference proteome</keyword>
<gene>
    <name evidence="2" type="ORF">BOTCAL_0929g00020</name>
</gene>
<dbReference type="EMBL" id="PHWZ01000925">
    <property type="protein sequence ID" value="TEY29602.1"/>
    <property type="molecule type" value="Genomic_DNA"/>
</dbReference>
<accession>A0A4Y8CEU7</accession>
<dbReference type="OrthoDB" id="3527518at2759"/>
<dbReference type="Proteomes" id="UP000297299">
    <property type="component" value="Unassembled WGS sequence"/>
</dbReference>
<reference evidence="2 3" key="1">
    <citation type="submission" date="2017-11" db="EMBL/GenBank/DDBJ databases">
        <title>Comparative genomics of Botrytis spp.</title>
        <authorList>
            <person name="Valero-Jimenez C.A."/>
            <person name="Tapia P."/>
            <person name="Veloso J."/>
            <person name="Silva-Moreno E."/>
            <person name="Staats M."/>
            <person name="Valdes J.H."/>
            <person name="Van Kan J.A.L."/>
        </authorList>
    </citation>
    <scope>NUCLEOTIDE SEQUENCE [LARGE SCALE GENOMIC DNA]</scope>
    <source>
        <strain evidence="2 3">MUCL2830</strain>
    </source>
</reference>
<dbReference type="AlphaFoldDB" id="A0A4Y8CEU7"/>
<evidence type="ECO:0000313" key="3">
    <source>
        <dbReference type="Proteomes" id="UP000297299"/>
    </source>
</evidence>
<feature type="region of interest" description="Disordered" evidence="1">
    <location>
        <begin position="32"/>
        <end position="88"/>
    </location>
</feature>